<sequence>MNTALMWSIPAWTLALAVTCVLLARGRLKPPARLFAAALAATGLIPLLPASHAEPPRKPATQVIYRFDDHRHLELEGYTCEGAIDYVDTQRGIRTRVMHQFAQVFLPTFIHADNDGDFIFIPYDDVSAFRVSRDNGATFENARWVGSRYFDVEEITALTVVKQQAFIETRDGRLFMTSKPFGEGWGRNVIDPVNELPTHVFDRLPEFQNLPRKVPEVKNYTGWTEMHCDPDLEGEPIVTPGVHWNRLQGEVLDLLGRSVALPVTLIARAIG</sequence>
<dbReference type="InterPro" id="IPR057562">
    <property type="entry name" value="Tli3-like_dom"/>
</dbReference>
<evidence type="ECO:0000259" key="2">
    <source>
        <dbReference type="Pfam" id="PF24316"/>
    </source>
</evidence>
<dbReference type="RefSeq" id="WP_169208360.1">
    <property type="nucleotide sequence ID" value="NZ_CP059560.1"/>
</dbReference>
<accession>A0ABX1MUX2</accession>
<dbReference type="Proteomes" id="UP000652074">
    <property type="component" value="Unassembled WGS sequence"/>
</dbReference>
<feature type="domain" description="Tli3-like" evidence="2">
    <location>
        <begin position="58"/>
        <end position="154"/>
    </location>
</feature>
<dbReference type="EMBL" id="WTVR01000062">
    <property type="protein sequence ID" value="NMF91030.1"/>
    <property type="molecule type" value="Genomic_DNA"/>
</dbReference>
<keyword evidence="1" id="KW-0812">Transmembrane</keyword>
<organism evidence="3 4">
    <name type="scientific">Aromatoleum petrolei</name>
    <dbReference type="NCBI Taxonomy" id="76116"/>
    <lineage>
        <taxon>Bacteria</taxon>
        <taxon>Pseudomonadati</taxon>
        <taxon>Pseudomonadota</taxon>
        <taxon>Betaproteobacteria</taxon>
        <taxon>Rhodocyclales</taxon>
        <taxon>Rhodocyclaceae</taxon>
        <taxon>Aromatoleum</taxon>
    </lineage>
</organism>
<protein>
    <recommendedName>
        <fullName evidence="2">Tli3-like domain-containing protein</fullName>
    </recommendedName>
</protein>
<gene>
    <name evidence="3" type="ORF">GPA26_21440</name>
</gene>
<dbReference type="Pfam" id="PF24316">
    <property type="entry name" value="Tli3"/>
    <property type="match status" value="1"/>
</dbReference>
<feature type="transmembrane region" description="Helical" evidence="1">
    <location>
        <begin position="31"/>
        <end position="49"/>
    </location>
</feature>
<keyword evidence="1" id="KW-0472">Membrane</keyword>
<comment type="caution">
    <text evidence="3">The sequence shown here is derived from an EMBL/GenBank/DDBJ whole genome shotgun (WGS) entry which is preliminary data.</text>
</comment>
<evidence type="ECO:0000313" key="4">
    <source>
        <dbReference type="Proteomes" id="UP000652074"/>
    </source>
</evidence>
<keyword evidence="1" id="KW-1133">Transmembrane helix</keyword>
<feature type="transmembrane region" description="Helical" evidence="1">
    <location>
        <begin position="6"/>
        <end position="24"/>
    </location>
</feature>
<keyword evidence="4" id="KW-1185">Reference proteome</keyword>
<proteinExistence type="predicted"/>
<evidence type="ECO:0000313" key="3">
    <source>
        <dbReference type="EMBL" id="NMF91030.1"/>
    </source>
</evidence>
<name>A0ABX1MUX2_9RHOO</name>
<reference evidence="3 4" key="1">
    <citation type="submission" date="2019-12" db="EMBL/GenBank/DDBJ databases">
        <title>Comparative genomics gives insights into the taxonomy of the Azoarcus-Aromatoleum group and reveals separate origins of nif in the plant-associated Azoarcus and non-plant-associated Aromatoleum sub-groups.</title>
        <authorList>
            <person name="Lafos M."/>
            <person name="Maluk M."/>
            <person name="Batista M."/>
            <person name="Junghare M."/>
            <person name="Carmona M."/>
            <person name="Faoro H."/>
            <person name="Cruz L.M."/>
            <person name="Battistoni F."/>
            <person name="De Souza E."/>
            <person name="Pedrosa F."/>
            <person name="Chen W.-M."/>
            <person name="Poole P.S."/>
            <person name="Dixon R.A."/>
            <person name="James E.K."/>
        </authorList>
    </citation>
    <scope>NUCLEOTIDE SEQUENCE [LARGE SCALE GENOMIC DNA]</scope>
    <source>
        <strain evidence="3 4">ToN1</strain>
    </source>
</reference>
<evidence type="ECO:0000256" key="1">
    <source>
        <dbReference type="SAM" id="Phobius"/>
    </source>
</evidence>